<dbReference type="SUPFAM" id="SSF51395">
    <property type="entry name" value="FMN-linked oxidoreductases"/>
    <property type="match status" value="1"/>
</dbReference>
<dbReference type="AlphaFoldDB" id="A0A9X7DZS9"/>
<reference evidence="4 5" key="1">
    <citation type="submission" date="2017-09" db="EMBL/GenBank/DDBJ databases">
        <title>Large-scale bioinformatics analysis of Bacillus genomes uncovers conserved roles of natural products in bacterial physiology.</title>
        <authorList>
            <consortium name="Agbiome Team Llc"/>
            <person name="Bleich R.M."/>
            <person name="Grubbs K.J."/>
            <person name="Santa Maria K.C."/>
            <person name="Allen S.E."/>
            <person name="Farag S."/>
            <person name="Shank E.A."/>
            <person name="Bowers A."/>
        </authorList>
    </citation>
    <scope>NUCLEOTIDE SEQUENCE [LARGE SCALE GENOMIC DNA]</scope>
    <source>
        <strain evidence="4 5">AFS029792</strain>
    </source>
</reference>
<keyword evidence="1" id="KW-0285">Flavoprotein</keyword>
<evidence type="ECO:0000259" key="3">
    <source>
        <dbReference type="Pfam" id="PF00724"/>
    </source>
</evidence>
<dbReference type="PANTHER" id="PTHR43656">
    <property type="entry name" value="BINDING OXIDOREDUCTASE, PUTATIVE (AFU_ORTHOLOGUE AFUA_2G08260)-RELATED"/>
    <property type="match status" value="1"/>
</dbReference>
<proteinExistence type="predicted"/>
<dbReference type="Gene3D" id="3.20.20.70">
    <property type="entry name" value="Aldolase class I"/>
    <property type="match status" value="1"/>
</dbReference>
<keyword evidence="2" id="KW-0560">Oxidoreductase</keyword>
<dbReference type="CDD" id="cd04735">
    <property type="entry name" value="OYE_like_4_FMN"/>
    <property type="match status" value="1"/>
</dbReference>
<gene>
    <name evidence="4" type="ORF">COI69_33180</name>
</gene>
<dbReference type="PANTHER" id="PTHR43656:SF2">
    <property type="entry name" value="BINDING OXIDOREDUCTASE, PUTATIVE (AFU_ORTHOLOGUE AFUA_2G08260)-RELATED"/>
    <property type="match status" value="1"/>
</dbReference>
<evidence type="ECO:0000256" key="1">
    <source>
        <dbReference type="ARBA" id="ARBA00022630"/>
    </source>
</evidence>
<evidence type="ECO:0000313" key="5">
    <source>
        <dbReference type="Proteomes" id="UP000225135"/>
    </source>
</evidence>
<evidence type="ECO:0000313" key="4">
    <source>
        <dbReference type="EMBL" id="PHG71093.1"/>
    </source>
</evidence>
<feature type="domain" description="NADH:flavin oxidoreductase/NADH oxidase N-terminal" evidence="3">
    <location>
        <begin position="8"/>
        <end position="336"/>
    </location>
</feature>
<evidence type="ECO:0000256" key="2">
    <source>
        <dbReference type="ARBA" id="ARBA00023002"/>
    </source>
</evidence>
<dbReference type="Pfam" id="PF00724">
    <property type="entry name" value="Oxidored_FMN"/>
    <property type="match status" value="1"/>
</dbReference>
<dbReference type="Proteomes" id="UP000225135">
    <property type="component" value="Unassembled WGS sequence"/>
</dbReference>
<comment type="caution">
    <text evidence="4">The sequence shown here is derived from an EMBL/GenBank/DDBJ whole genome shotgun (WGS) entry which is preliminary data.</text>
</comment>
<accession>A0A9X7DZS9</accession>
<organism evidence="4 5">
    <name type="scientific">Bacillus cereus</name>
    <dbReference type="NCBI Taxonomy" id="1396"/>
    <lineage>
        <taxon>Bacteria</taxon>
        <taxon>Bacillati</taxon>
        <taxon>Bacillota</taxon>
        <taxon>Bacilli</taxon>
        <taxon>Bacillales</taxon>
        <taxon>Bacillaceae</taxon>
        <taxon>Bacillus</taxon>
        <taxon>Bacillus cereus group</taxon>
    </lineage>
</organism>
<dbReference type="InterPro" id="IPR013785">
    <property type="entry name" value="Aldolase_TIM"/>
</dbReference>
<dbReference type="InterPro" id="IPR051799">
    <property type="entry name" value="NADH_flavin_oxidoreductase"/>
</dbReference>
<name>A0A9X7DZS9_BACCE</name>
<protein>
    <submittedName>
        <fullName evidence="4">NADH-dependent flavin oxidoreductase</fullName>
    </submittedName>
</protein>
<dbReference type="InterPro" id="IPR001155">
    <property type="entry name" value="OxRdtase_FMN_N"/>
</dbReference>
<dbReference type="GO" id="GO:0016491">
    <property type="term" value="F:oxidoreductase activity"/>
    <property type="evidence" value="ECO:0007669"/>
    <property type="project" value="UniProtKB-KW"/>
</dbReference>
<sequence>MNNNYPSIFKPFKLPSGIELKNRILMAPMTTSASTPHGDLTEEELIYYARRAKGGIGAVITSCAHVELLGVGFENSMGVESDARIPSLTKLANTIKENGAKAILQIFHAGRMTNSTLLKGEKPVSASAIPSLRQNAETPREMSNDEIETTIKVFGEATRRAIEAGFDGVEIHGANTFLIQQFFSPHSNRRTDKWGGSVEKRMAFPLAVVESVKKAVKNHAKEPFIVGYRLSPEEREQPGITMDDTIKLVKVLATKELDYIHASVGNFFGGSLRNSEDTVSRVQLIQETVGNEVPVMGVGALQTPEQVEKALSITSLVSLGHALIMDPEWMEKTQNSEEKTIFDALYVSKKEELDIPEALWNKLVNTSGWFNIQD</sequence>
<dbReference type="EMBL" id="NUUR01000178">
    <property type="protein sequence ID" value="PHG71093.1"/>
    <property type="molecule type" value="Genomic_DNA"/>
</dbReference>
<dbReference type="GO" id="GO:0010181">
    <property type="term" value="F:FMN binding"/>
    <property type="evidence" value="ECO:0007669"/>
    <property type="project" value="InterPro"/>
</dbReference>
<dbReference type="RefSeq" id="WP_016083916.1">
    <property type="nucleotide sequence ID" value="NZ_NUQH01000049.1"/>
</dbReference>